<comment type="similarity">
    <text evidence="1 4">Belongs to the bacterial solute-binding protein 9 family.</text>
</comment>
<name>A0A7M1AY83_9BACT</name>
<feature type="chain" id="PRO_5033013870" evidence="5">
    <location>
        <begin position="18"/>
        <end position="293"/>
    </location>
</feature>
<dbReference type="KEGG" id="smax:FJR03_07080"/>
<evidence type="ECO:0000313" key="7">
    <source>
        <dbReference type="Proteomes" id="UP000593910"/>
    </source>
</evidence>
<dbReference type="InterPro" id="IPR050492">
    <property type="entry name" value="Bact_metal-bind_prot9"/>
</dbReference>
<dbReference type="EMBL" id="CP041165">
    <property type="protein sequence ID" value="QOP41518.1"/>
    <property type="molecule type" value="Genomic_DNA"/>
</dbReference>
<keyword evidence="7" id="KW-1185">Reference proteome</keyword>
<feature type="signal peptide" evidence="5">
    <location>
        <begin position="1"/>
        <end position="17"/>
    </location>
</feature>
<dbReference type="RefSeq" id="WP_193112834.1">
    <property type="nucleotide sequence ID" value="NZ_CP041165.1"/>
</dbReference>
<dbReference type="InterPro" id="IPR006129">
    <property type="entry name" value="AdhesinB"/>
</dbReference>
<dbReference type="PRINTS" id="PR00691">
    <property type="entry name" value="ADHESINB"/>
</dbReference>
<protein>
    <submittedName>
        <fullName evidence="6">Zinc ABC transporter substrate-binding protein</fullName>
    </submittedName>
</protein>
<dbReference type="PRINTS" id="PR00690">
    <property type="entry name" value="ADHESNFAMILY"/>
</dbReference>
<keyword evidence="2 4" id="KW-0813">Transport</keyword>
<evidence type="ECO:0000256" key="1">
    <source>
        <dbReference type="ARBA" id="ARBA00011028"/>
    </source>
</evidence>
<dbReference type="PANTHER" id="PTHR42953">
    <property type="entry name" value="HIGH-AFFINITY ZINC UPTAKE SYSTEM PROTEIN ZNUA-RELATED"/>
    <property type="match status" value="1"/>
</dbReference>
<evidence type="ECO:0000256" key="5">
    <source>
        <dbReference type="SAM" id="SignalP"/>
    </source>
</evidence>
<dbReference type="GO" id="GO:0030001">
    <property type="term" value="P:metal ion transport"/>
    <property type="evidence" value="ECO:0007669"/>
    <property type="project" value="InterPro"/>
</dbReference>
<accession>A0A7M1AY83</accession>
<dbReference type="InterPro" id="IPR006128">
    <property type="entry name" value="Lipoprotein_PsaA-like"/>
</dbReference>
<evidence type="ECO:0000313" key="6">
    <source>
        <dbReference type="EMBL" id="QOP41518.1"/>
    </source>
</evidence>
<sequence>MRKILLLTLLASVSLFAKVNVVTTYAYLGEIVKEVGGENVKVDVLADPTFDPHFVVPKPSLITKLRKADLLVVNGGQLEIGWLPPLLRGAQNRELNVGAKGFLDVSGVITMLNKPAVVSRALGDVHPDGNPHFALDPHNVGIIAKLISRKLALLDSSNSVVYEQNLAAFLADWNQYLKEYDAKMAKCEGTKVVQYHDLFTYFLKRYKFDLYGNIEPLPGITPSSKNTLKTINLVKEKEVKTILQDVYHEKKTAKFIAEKTGAEVVIIPHDVGSVEGTDTLKSFYNTIEMRLCR</sequence>
<evidence type="ECO:0000256" key="2">
    <source>
        <dbReference type="ARBA" id="ARBA00022448"/>
    </source>
</evidence>
<proteinExistence type="inferred from homology"/>
<dbReference type="SUPFAM" id="SSF53807">
    <property type="entry name" value="Helical backbone' metal receptor"/>
    <property type="match status" value="1"/>
</dbReference>
<reference evidence="6 7" key="1">
    <citation type="submission" date="2019-06" db="EMBL/GenBank/DDBJ databases">
        <title>Sulfurimonas gotlandica sp. nov., a chemoautotrophic and psychrotolerant epsilonproteobacterium isolated from a pelagic redoxcline, and an emended description of the genus Sulfurimonas.</title>
        <authorList>
            <person name="Wang S."/>
            <person name="Jiang L."/>
            <person name="Shao Z."/>
        </authorList>
    </citation>
    <scope>NUCLEOTIDE SEQUENCE [LARGE SCALE GENOMIC DNA]</scope>
    <source>
        <strain evidence="6 7">B2</strain>
    </source>
</reference>
<keyword evidence="3 5" id="KW-0732">Signal</keyword>
<dbReference type="Pfam" id="PF01297">
    <property type="entry name" value="ZnuA"/>
    <property type="match status" value="1"/>
</dbReference>
<evidence type="ECO:0000256" key="4">
    <source>
        <dbReference type="RuleBase" id="RU003512"/>
    </source>
</evidence>
<dbReference type="Proteomes" id="UP000593910">
    <property type="component" value="Chromosome"/>
</dbReference>
<dbReference type="AlphaFoldDB" id="A0A7M1AY83"/>
<gene>
    <name evidence="6" type="ORF">FJR03_07080</name>
</gene>
<dbReference type="GO" id="GO:0007155">
    <property type="term" value="P:cell adhesion"/>
    <property type="evidence" value="ECO:0007669"/>
    <property type="project" value="InterPro"/>
</dbReference>
<dbReference type="InterPro" id="IPR006127">
    <property type="entry name" value="ZnuA-like"/>
</dbReference>
<evidence type="ECO:0000256" key="3">
    <source>
        <dbReference type="ARBA" id="ARBA00022729"/>
    </source>
</evidence>
<organism evidence="6 7">
    <name type="scientific">Sulfurimonas marina</name>
    <dbReference type="NCBI Taxonomy" id="2590551"/>
    <lineage>
        <taxon>Bacteria</taxon>
        <taxon>Pseudomonadati</taxon>
        <taxon>Campylobacterota</taxon>
        <taxon>Epsilonproteobacteria</taxon>
        <taxon>Campylobacterales</taxon>
        <taxon>Sulfurimonadaceae</taxon>
        <taxon>Sulfurimonas</taxon>
    </lineage>
</organism>
<dbReference type="PANTHER" id="PTHR42953:SF2">
    <property type="entry name" value="ADHESION PROTEIN"/>
    <property type="match status" value="1"/>
</dbReference>
<dbReference type="Gene3D" id="3.40.50.1980">
    <property type="entry name" value="Nitrogenase molybdenum iron protein domain"/>
    <property type="match status" value="2"/>
</dbReference>
<dbReference type="GO" id="GO:0046872">
    <property type="term" value="F:metal ion binding"/>
    <property type="evidence" value="ECO:0007669"/>
    <property type="project" value="InterPro"/>
</dbReference>